<evidence type="ECO:0000313" key="1">
    <source>
        <dbReference type="EMBL" id="WOG90112.1"/>
    </source>
</evidence>
<accession>A0AAF0WHQ3</accession>
<dbReference type="EMBL" id="CP093344">
    <property type="protein sequence ID" value="WOG90112.1"/>
    <property type="molecule type" value="Genomic_DNA"/>
</dbReference>
<sequence length="35" mass="4023">MLALIRAAQKHGGAIPTFSRIPKKKPSFFFHYHLI</sequence>
<dbReference type="Proteomes" id="UP000077755">
    <property type="component" value="Chromosome 2"/>
</dbReference>
<gene>
    <name evidence="1" type="ORF">DCAR_0209353</name>
</gene>
<reference evidence="1" key="1">
    <citation type="journal article" date="2016" name="Nat. Genet.">
        <title>A high-quality carrot genome assembly provides new insights into carotenoid accumulation and asterid genome evolution.</title>
        <authorList>
            <person name="Iorizzo M."/>
            <person name="Ellison S."/>
            <person name="Senalik D."/>
            <person name="Zeng P."/>
            <person name="Satapoomin P."/>
            <person name="Huang J."/>
            <person name="Bowman M."/>
            <person name="Iovene M."/>
            <person name="Sanseverino W."/>
            <person name="Cavagnaro P."/>
            <person name="Yildiz M."/>
            <person name="Macko-Podgorni A."/>
            <person name="Moranska E."/>
            <person name="Grzebelus E."/>
            <person name="Grzebelus D."/>
            <person name="Ashrafi H."/>
            <person name="Zheng Z."/>
            <person name="Cheng S."/>
            <person name="Spooner D."/>
            <person name="Van Deynze A."/>
            <person name="Simon P."/>
        </authorList>
    </citation>
    <scope>NUCLEOTIDE SEQUENCE</scope>
    <source>
        <tissue evidence="1">Leaf</tissue>
    </source>
</reference>
<name>A0AAF0WHQ3_DAUCS</name>
<protein>
    <submittedName>
        <fullName evidence="1">Uncharacterized protein</fullName>
    </submittedName>
</protein>
<proteinExistence type="predicted"/>
<dbReference type="AlphaFoldDB" id="A0AAF0WHQ3"/>
<organism evidence="1 2">
    <name type="scientific">Daucus carota subsp. sativus</name>
    <name type="common">Carrot</name>
    <dbReference type="NCBI Taxonomy" id="79200"/>
    <lineage>
        <taxon>Eukaryota</taxon>
        <taxon>Viridiplantae</taxon>
        <taxon>Streptophyta</taxon>
        <taxon>Embryophyta</taxon>
        <taxon>Tracheophyta</taxon>
        <taxon>Spermatophyta</taxon>
        <taxon>Magnoliopsida</taxon>
        <taxon>eudicotyledons</taxon>
        <taxon>Gunneridae</taxon>
        <taxon>Pentapetalae</taxon>
        <taxon>asterids</taxon>
        <taxon>campanulids</taxon>
        <taxon>Apiales</taxon>
        <taxon>Apiaceae</taxon>
        <taxon>Apioideae</taxon>
        <taxon>Scandiceae</taxon>
        <taxon>Daucinae</taxon>
        <taxon>Daucus</taxon>
        <taxon>Daucus sect. Daucus</taxon>
    </lineage>
</organism>
<reference evidence="1" key="2">
    <citation type="submission" date="2022-03" db="EMBL/GenBank/DDBJ databases">
        <title>Draft title - Genomic analysis of global carrot germplasm unveils the trajectory of domestication and the origin of high carotenoid orange carrot.</title>
        <authorList>
            <person name="Iorizzo M."/>
            <person name="Ellison S."/>
            <person name="Senalik D."/>
            <person name="Macko-Podgorni A."/>
            <person name="Grzebelus D."/>
            <person name="Bostan H."/>
            <person name="Rolling W."/>
            <person name="Curaba J."/>
            <person name="Simon P."/>
        </authorList>
    </citation>
    <scope>NUCLEOTIDE SEQUENCE</scope>
    <source>
        <tissue evidence="1">Leaf</tissue>
    </source>
</reference>
<keyword evidence="2" id="KW-1185">Reference proteome</keyword>
<evidence type="ECO:0000313" key="2">
    <source>
        <dbReference type="Proteomes" id="UP000077755"/>
    </source>
</evidence>